<dbReference type="Proteomes" id="UP001169740">
    <property type="component" value="Unassembled WGS sequence"/>
</dbReference>
<name>A0ACC6V4W5_9XANT</name>
<protein>
    <submittedName>
        <fullName evidence="1">SDR family NAD(P)-dependent oxidoreductase</fullName>
        <ecNumber evidence="1">1.1.1.-</ecNumber>
    </submittedName>
</protein>
<comment type="caution">
    <text evidence="1">The sequence shown here is derived from an EMBL/GenBank/DDBJ whole genome shotgun (WGS) entry which is preliminary data.</text>
</comment>
<accession>A0ACC6V4W5</accession>
<evidence type="ECO:0000313" key="2">
    <source>
        <dbReference type="Proteomes" id="UP001169740"/>
    </source>
</evidence>
<organism evidence="1 2">
    <name type="scientific">Xanthomonas arboricola pv. pruni</name>
    <dbReference type="NCBI Taxonomy" id="69929"/>
    <lineage>
        <taxon>Bacteria</taxon>
        <taxon>Pseudomonadati</taxon>
        <taxon>Pseudomonadota</taxon>
        <taxon>Gammaproteobacteria</taxon>
        <taxon>Lysobacterales</taxon>
        <taxon>Lysobacteraceae</taxon>
        <taxon>Xanthomonas</taxon>
    </lineage>
</organism>
<dbReference type="EC" id="1.1.1.-" evidence="1"/>
<evidence type="ECO:0000313" key="1">
    <source>
        <dbReference type="EMBL" id="MFB8960863.1"/>
    </source>
</evidence>
<dbReference type="EMBL" id="JASVYU020000003">
    <property type="protein sequence ID" value="MFB8960863.1"/>
    <property type="molecule type" value="Genomic_DNA"/>
</dbReference>
<sequence length="276" mass="29503">MQDNGVYRGSITDQAGPPLRRTLSMDLQLREHTALVTGASTGIGAGIARVLAAEGVQLAITARRADRLEQLASDIAAQGYPRPLVIPGDIISATEITRIARDASQALDRIEILVNTAGGARPFALEASDADWDEAFALNFGSARRMTQALLPGMRHRRWGRIINFSGSMEPREVNGAGAAKAALQFWAKGMASQLAAEGITVNTIAPGRINSEQVLDKLHPTPEARQAFIARHVPIGYFGEPDDIAHLVAYLASPLARYLTGEVIAVDGGLHAFVH</sequence>
<reference evidence="1" key="1">
    <citation type="submission" date="2024-09" db="EMBL/GenBank/DDBJ databases">
        <authorList>
            <person name="Popovic Milovanovic T."/>
            <person name="Greer S."/>
            <person name="Ilicic R."/>
            <person name="Jelusic A."/>
            <person name="Grant M."/>
            <person name="Vicente J."/>
            <person name="Studholme D.J."/>
        </authorList>
    </citation>
    <scope>NUCLEOTIDE SEQUENCE</scope>
    <source>
        <strain evidence="1">Xp320</strain>
    </source>
</reference>
<proteinExistence type="predicted"/>
<keyword evidence="1" id="KW-0560">Oxidoreductase</keyword>
<gene>
    <name evidence="1" type="ORF">QSH54_002835</name>
</gene>